<evidence type="ECO:0000313" key="1">
    <source>
        <dbReference type="EMBL" id="KAJ7667215.1"/>
    </source>
</evidence>
<organism evidence="1 2">
    <name type="scientific">Mycena rosella</name>
    <name type="common">Pink bonnet</name>
    <name type="synonym">Agaricus rosellus</name>
    <dbReference type="NCBI Taxonomy" id="1033263"/>
    <lineage>
        <taxon>Eukaryota</taxon>
        <taxon>Fungi</taxon>
        <taxon>Dikarya</taxon>
        <taxon>Basidiomycota</taxon>
        <taxon>Agaricomycotina</taxon>
        <taxon>Agaricomycetes</taxon>
        <taxon>Agaricomycetidae</taxon>
        <taxon>Agaricales</taxon>
        <taxon>Marasmiineae</taxon>
        <taxon>Mycenaceae</taxon>
        <taxon>Mycena</taxon>
    </lineage>
</organism>
<evidence type="ECO:0000313" key="2">
    <source>
        <dbReference type="Proteomes" id="UP001221757"/>
    </source>
</evidence>
<reference evidence="1" key="1">
    <citation type="submission" date="2023-03" db="EMBL/GenBank/DDBJ databases">
        <title>Massive genome expansion in bonnet fungi (Mycena s.s.) driven by repeated elements and novel gene families across ecological guilds.</title>
        <authorList>
            <consortium name="Lawrence Berkeley National Laboratory"/>
            <person name="Harder C.B."/>
            <person name="Miyauchi S."/>
            <person name="Viragh M."/>
            <person name="Kuo A."/>
            <person name="Thoen E."/>
            <person name="Andreopoulos B."/>
            <person name="Lu D."/>
            <person name="Skrede I."/>
            <person name="Drula E."/>
            <person name="Henrissat B."/>
            <person name="Morin E."/>
            <person name="Kohler A."/>
            <person name="Barry K."/>
            <person name="LaButti K."/>
            <person name="Morin E."/>
            <person name="Salamov A."/>
            <person name="Lipzen A."/>
            <person name="Mereny Z."/>
            <person name="Hegedus B."/>
            <person name="Baldrian P."/>
            <person name="Stursova M."/>
            <person name="Weitz H."/>
            <person name="Taylor A."/>
            <person name="Grigoriev I.V."/>
            <person name="Nagy L.G."/>
            <person name="Martin F."/>
            <person name="Kauserud H."/>
        </authorList>
    </citation>
    <scope>NUCLEOTIDE SEQUENCE</scope>
    <source>
        <strain evidence="1">CBHHK067</strain>
    </source>
</reference>
<evidence type="ECO:0008006" key="3">
    <source>
        <dbReference type="Google" id="ProtNLM"/>
    </source>
</evidence>
<dbReference type="Proteomes" id="UP001221757">
    <property type="component" value="Unassembled WGS sequence"/>
</dbReference>
<comment type="caution">
    <text evidence="1">The sequence shown here is derived from an EMBL/GenBank/DDBJ whole genome shotgun (WGS) entry which is preliminary data.</text>
</comment>
<keyword evidence="2" id="KW-1185">Reference proteome</keyword>
<proteinExistence type="predicted"/>
<dbReference type="EMBL" id="JARKIE010000204">
    <property type="protein sequence ID" value="KAJ7667215.1"/>
    <property type="molecule type" value="Genomic_DNA"/>
</dbReference>
<sequence length="217" mass="24695">MRAAPTIPSDFRIVPMGDIDLGREIKIRDVRVRPNQGCVRRMYTAKMHGRKSDMTVTIYQRRNSVEEWRDDISEISQYRHPNLVQIFGAASSNGIHATILCDELIPLAYFMDLYRHSHFAAVCIWAYYTADVADLWDYFDLLSQKPLVPCCAFLIRRSTRRLCAQLDAGPTGFTFCAMEIPRISVPGDLTTFNGPNPETAIMCSLTLQQYHKSVPGI</sequence>
<dbReference type="AlphaFoldDB" id="A0AAD7CWU0"/>
<protein>
    <recommendedName>
        <fullName evidence="3">Protein kinase domain-containing protein</fullName>
    </recommendedName>
</protein>
<gene>
    <name evidence="1" type="ORF">B0H17DRAFT_256865</name>
</gene>
<name>A0AAD7CWU0_MYCRO</name>
<accession>A0AAD7CWU0</accession>